<proteinExistence type="predicted"/>
<dbReference type="InterPro" id="IPR008972">
    <property type="entry name" value="Cupredoxin"/>
</dbReference>
<dbReference type="InterPro" id="IPR000923">
    <property type="entry name" value="BlueCu_1"/>
</dbReference>
<name>A0A401Z852_9CHLR</name>
<evidence type="ECO:0000256" key="1">
    <source>
        <dbReference type="ARBA" id="ARBA00022723"/>
    </source>
</evidence>
<evidence type="ECO:0000313" key="5">
    <source>
        <dbReference type="EMBL" id="GCE03022.1"/>
    </source>
</evidence>
<protein>
    <recommendedName>
        <fullName evidence="4">Blue (type 1) copper domain-containing protein</fullName>
    </recommendedName>
</protein>
<dbReference type="GO" id="GO:0009055">
    <property type="term" value="F:electron transfer activity"/>
    <property type="evidence" value="ECO:0007669"/>
    <property type="project" value="InterPro"/>
</dbReference>
<feature type="compositionally biased region" description="Polar residues" evidence="3">
    <location>
        <begin position="34"/>
        <end position="43"/>
    </location>
</feature>
<gene>
    <name evidence="5" type="ORF">KDAU_03510</name>
</gene>
<evidence type="ECO:0000256" key="2">
    <source>
        <dbReference type="ARBA" id="ARBA00023008"/>
    </source>
</evidence>
<dbReference type="GO" id="GO:0005507">
    <property type="term" value="F:copper ion binding"/>
    <property type="evidence" value="ECO:0007669"/>
    <property type="project" value="InterPro"/>
</dbReference>
<accession>A0A401Z852</accession>
<dbReference type="Proteomes" id="UP000287224">
    <property type="component" value="Unassembled WGS sequence"/>
</dbReference>
<feature type="domain" description="Blue (type 1) copper" evidence="4">
    <location>
        <begin position="5"/>
        <end position="90"/>
    </location>
</feature>
<sequence length="90" mass="9447">MGASTFIESEVTVPKGQKLDLIDNVAAPHVIKNGTWNGSTPDPTTEPGAPTVNASFTGNDKQTVGPFNTAGTFKLYCTIHGGMKITIIVK</sequence>
<evidence type="ECO:0000256" key="3">
    <source>
        <dbReference type="SAM" id="MobiDB-lite"/>
    </source>
</evidence>
<reference evidence="6" key="1">
    <citation type="submission" date="2018-12" db="EMBL/GenBank/DDBJ databases">
        <title>Tengunoibacter tsumagoiensis gen. nov., sp. nov., Dictyobacter kobayashii sp. nov., D. alpinus sp. nov., and D. joshuensis sp. nov. and description of Dictyobacteraceae fam. nov. within the order Ktedonobacterales isolated from Tengu-no-mugimeshi.</title>
        <authorList>
            <person name="Wang C.M."/>
            <person name="Zheng Y."/>
            <person name="Sakai Y."/>
            <person name="Toyoda A."/>
            <person name="Minakuchi Y."/>
            <person name="Abe K."/>
            <person name="Yokota A."/>
            <person name="Yabe S."/>
        </authorList>
    </citation>
    <scope>NUCLEOTIDE SEQUENCE [LARGE SCALE GENOMIC DNA]</scope>
    <source>
        <strain evidence="6">S-27</strain>
    </source>
</reference>
<dbReference type="Gene3D" id="2.60.40.420">
    <property type="entry name" value="Cupredoxins - blue copper proteins"/>
    <property type="match status" value="1"/>
</dbReference>
<dbReference type="AlphaFoldDB" id="A0A401Z852"/>
<evidence type="ECO:0000259" key="4">
    <source>
        <dbReference type="Pfam" id="PF00127"/>
    </source>
</evidence>
<keyword evidence="6" id="KW-1185">Reference proteome</keyword>
<dbReference type="EMBL" id="BIFQ01000001">
    <property type="protein sequence ID" value="GCE03022.1"/>
    <property type="molecule type" value="Genomic_DNA"/>
</dbReference>
<organism evidence="5 6">
    <name type="scientific">Dictyobacter aurantiacus</name>
    <dbReference type="NCBI Taxonomy" id="1936993"/>
    <lineage>
        <taxon>Bacteria</taxon>
        <taxon>Bacillati</taxon>
        <taxon>Chloroflexota</taxon>
        <taxon>Ktedonobacteria</taxon>
        <taxon>Ktedonobacterales</taxon>
        <taxon>Dictyobacteraceae</taxon>
        <taxon>Dictyobacter</taxon>
    </lineage>
</organism>
<keyword evidence="1" id="KW-0479">Metal-binding</keyword>
<evidence type="ECO:0000313" key="6">
    <source>
        <dbReference type="Proteomes" id="UP000287224"/>
    </source>
</evidence>
<keyword evidence="2" id="KW-0186">Copper</keyword>
<feature type="region of interest" description="Disordered" evidence="3">
    <location>
        <begin position="33"/>
        <end position="57"/>
    </location>
</feature>
<comment type="caution">
    <text evidence="5">The sequence shown here is derived from an EMBL/GenBank/DDBJ whole genome shotgun (WGS) entry which is preliminary data.</text>
</comment>
<dbReference type="Pfam" id="PF00127">
    <property type="entry name" value="Copper-bind"/>
    <property type="match status" value="1"/>
</dbReference>
<dbReference type="SUPFAM" id="SSF49503">
    <property type="entry name" value="Cupredoxins"/>
    <property type="match status" value="1"/>
</dbReference>